<dbReference type="GO" id="GO:0030246">
    <property type="term" value="F:carbohydrate binding"/>
    <property type="evidence" value="ECO:0007669"/>
    <property type="project" value="InterPro"/>
</dbReference>
<dbReference type="RefSeq" id="WP_002564212.1">
    <property type="nucleotide sequence ID" value="NZ_CALJSN010000009.1"/>
</dbReference>
<dbReference type="GO" id="GO:0003677">
    <property type="term" value="F:DNA binding"/>
    <property type="evidence" value="ECO:0007669"/>
    <property type="project" value="UniProtKB-KW"/>
</dbReference>
<evidence type="ECO:0000259" key="5">
    <source>
        <dbReference type="Pfam" id="PF04198"/>
    </source>
</evidence>
<evidence type="ECO:0000256" key="1">
    <source>
        <dbReference type="ARBA" id="ARBA00010466"/>
    </source>
</evidence>
<comment type="similarity">
    <text evidence="1">Belongs to the SorC transcriptional regulatory family.</text>
</comment>
<dbReference type="EMBL" id="FNSH01000001">
    <property type="protein sequence ID" value="SEB83447.1"/>
    <property type="molecule type" value="Genomic_DNA"/>
</dbReference>
<keyword evidence="2" id="KW-0805">Transcription regulation</keyword>
<dbReference type="PANTHER" id="PTHR34294">
    <property type="entry name" value="TRANSCRIPTIONAL REGULATOR-RELATED"/>
    <property type="match status" value="1"/>
</dbReference>
<organism evidence="6 7">
    <name type="scientific">Atopobium minutum</name>
    <dbReference type="NCBI Taxonomy" id="1381"/>
    <lineage>
        <taxon>Bacteria</taxon>
        <taxon>Bacillati</taxon>
        <taxon>Actinomycetota</taxon>
        <taxon>Coriobacteriia</taxon>
        <taxon>Coriobacteriales</taxon>
        <taxon>Atopobiaceae</taxon>
        <taxon>Atopobium</taxon>
    </lineage>
</organism>
<reference evidence="6 7" key="1">
    <citation type="submission" date="2016-10" db="EMBL/GenBank/DDBJ databases">
        <authorList>
            <person name="Varghese N."/>
            <person name="Submissions S."/>
        </authorList>
    </citation>
    <scope>NUCLEOTIDE SEQUENCE [LARGE SCALE GENOMIC DNA]</scope>
    <source>
        <strain evidence="6 7">DSM 20586</strain>
    </source>
</reference>
<evidence type="ECO:0000256" key="3">
    <source>
        <dbReference type="ARBA" id="ARBA00023125"/>
    </source>
</evidence>
<evidence type="ECO:0000313" key="7">
    <source>
        <dbReference type="Proteomes" id="UP000183687"/>
    </source>
</evidence>
<keyword evidence="3 6" id="KW-0238">DNA-binding</keyword>
<evidence type="ECO:0000313" key="6">
    <source>
        <dbReference type="EMBL" id="SEB83447.1"/>
    </source>
</evidence>
<dbReference type="Pfam" id="PF04198">
    <property type="entry name" value="Sugar-bind"/>
    <property type="match status" value="1"/>
</dbReference>
<comment type="caution">
    <text evidence="6">The sequence shown here is derived from an EMBL/GenBank/DDBJ whole genome shotgun (WGS) entry which is preliminary data.</text>
</comment>
<dbReference type="Gene3D" id="1.10.10.60">
    <property type="entry name" value="Homeodomain-like"/>
    <property type="match status" value="1"/>
</dbReference>
<gene>
    <name evidence="6" type="ORF">SAMN04489746_1144</name>
</gene>
<protein>
    <submittedName>
        <fullName evidence="6">DNA-binding transcriptional regulator LsrR, DeoR family</fullName>
    </submittedName>
</protein>
<dbReference type="AlphaFoldDB" id="A0AB38A789"/>
<proteinExistence type="inferred from homology"/>
<dbReference type="SUPFAM" id="SSF100950">
    <property type="entry name" value="NagB/RpiA/CoA transferase-like"/>
    <property type="match status" value="1"/>
</dbReference>
<dbReference type="Proteomes" id="UP000183687">
    <property type="component" value="Unassembled WGS sequence"/>
</dbReference>
<keyword evidence="4" id="KW-0804">Transcription</keyword>
<sequence length="316" mass="34903">MYNRDELLVKIAVMFYEEDRTKTDIARELGISRPTVNSLLAEAKEERIVEIRIQHPDKITLDKKRKLSAVFTHTKIHIVSTNGNINNPKEAVGELGARLLEAKLPSVSSIGLGWGTSLRAVIDAFSYNNNPQLSVIPMIGGAGFFDIEIHSNLLAFRLAQKQNCRAEYLYAPAVADSLEDKEAFIRSELVRTILTKAKKVDIAVVGIGNPFTNKNYLDLGYLSNGDLKDLNREGACGDILTTFFDKDMHATESPIANKMIGLSLSDLKNIGCVFAVASDKEKALPTTALLKHEVLDEIVISESLADEIAKINNIEF</sequence>
<evidence type="ECO:0000256" key="4">
    <source>
        <dbReference type="ARBA" id="ARBA00023163"/>
    </source>
</evidence>
<accession>A0AB38A789</accession>
<feature type="domain" description="Sugar-binding" evidence="5">
    <location>
        <begin position="64"/>
        <end position="308"/>
    </location>
</feature>
<name>A0AB38A789_9ACTN</name>
<dbReference type="Gene3D" id="3.40.50.1360">
    <property type="match status" value="1"/>
</dbReference>
<dbReference type="InterPro" id="IPR007324">
    <property type="entry name" value="Sugar-bd_dom_put"/>
</dbReference>
<evidence type="ECO:0000256" key="2">
    <source>
        <dbReference type="ARBA" id="ARBA00023015"/>
    </source>
</evidence>
<dbReference type="InterPro" id="IPR037171">
    <property type="entry name" value="NagB/RpiA_transferase-like"/>
</dbReference>
<dbReference type="InterPro" id="IPR051054">
    <property type="entry name" value="SorC_transcr_regulators"/>
</dbReference>